<gene>
    <name evidence="1" type="ORF">V6N11_047650</name>
</gene>
<dbReference type="Proteomes" id="UP001396334">
    <property type="component" value="Unassembled WGS sequence"/>
</dbReference>
<name>A0ABR2NL90_9ROSI</name>
<reference evidence="1 2" key="1">
    <citation type="journal article" date="2024" name="G3 (Bethesda)">
        <title>Genome assembly of Hibiscus sabdariffa L. provides insights into metabolisms of medicinal natural products.</title>
        <authorList>
            <person name="Kim T."/>
        </authorList>
    </citation>
    <scope>NUCLEOTIDE SEQUENCE [LARGE SCALE GENOMIC DNA]</scope>
    <source>
        <strain evidence="1">TK-2024</strain>
        <tissue evidence="1">Old leaves</tissue>
    </source>
</reference>
<organism evidence="1 2">
    <name type="scientific">Hibiscus sabdariffa</name>
    <name type="common">roselle</name>
    <dbReference type="NCBI Taxonomy" id="183260"/>
    <lineage>
        <taxon>Eukaryota</taxon>
        <taxon>Viridiplantae</taxon>
        <taxon>Streptophyta</taxon>
        <taxon>Embryophyta</taxon>
        <taxon>Tracheophyta</taxon>
        <taxon>Spermatophyta</taxon>
        <taxon>Magnoliopsida</taxon>
        <taxon>eudicotyledons</taxon>
        <taxon>Gunneridae</taxon>
        <taxon>Pentapetalae</taxon>
        <taxon>rosids</taxon>
        <taxon>malvids</taxon>
        <taxon>Malvales</taxon>
        <taxon>Malvaceae</taxon>
        <taxon>Malvoideae</taxon>
        <taxon>Hibiscus</taxon>
    </lineage>
</organism>
<protein>
    <submittedName>
        <fullName evidence="1">Uncharacterized protein</fullName>
    </submittedName>
</protein>
<evidence type="ECO:0000313" key="2">
    <source>
        <dbReference type="Proteomes" id="UP001396334"/>
    </source>
</evidence>
<keyword evidence="2" id="KW-1185">Reference proteome</keyword>
<comment type="caution">
    <text evidence="1">The sequence shown here is derived from an EMBL/GenBank/DDBJ whole genome shotgun (WGS) entry which is preliminary data.</text>
</comment>
<evidence type="ECO:0000313" key="1">
    <source>
        <dbReference type="EMBL" id="KAK8976883.1"/>
    </source>
</evidence>
<accession>A0ABR2NL90</accession>
<sequence>MYSLCGQMEMARRVPDISCKTDVITWNVIKQVSFSIRWNGSFFGYFGFSTVILSYRKVENMGDIDVAALVLSRRMKASNIRPDEYTRRNKVKNDVFLGNASVDLFRIRECCESSESIFGHASEGKIYMDNNDHWSLLLMAMVKKLLVCSLKC</sequence>
<proteinExistence type="predicted"/>
<dbReference type="EMBL" id="JBBPBN010000126">
    <property type="protein sequence ID" value="KAK8976883.1"/>
    <property type="molecule type" value="Genomic_DNA"/>
</dbReference>